<protein>
    <submittedName>
        <fullName evidence="2">Helix-turn-helix transcriptional regulator</fullName>
    </submittedName>
</protein>
<dbReference type="EMBL" id="JAVLVT010000027">
    <property type="protein sequence ID" value="MDS1272684.1"/>
    <property type="molecule type" value="Genomic_DNA"/>
</dbReference>
<dbReference type="Gene3D" id="1.10.260.40">
    <property type="entry name" value="lambda repressor-like DNA-binding domains"/>
    <property type="match status" value="1"/>
</dbReference>
<dbReference type="InterPro" id="IPR001387">
    <property type="entry name" value="Cro/C1-type_HTH"/>
</dbReference>
<evidence type="ECO:0000259" key="1">
    <source>
        <dbReference type="PROSITE" id="PS50943"/>
    </source>
</evidence>
<evidence type="ECO:0000313" key="3">
    <source>
        <dbReference type="Proteomes" id="UP001250214"/>
    </source>
</evidence>
<accession>A0ABU2HBI1</accession>
<reference evidence="3" key="1">
    <citation type="submission" date="2023-07" db="EMBL/GenBank/DDBJ databases">
        <title>Novel species in the genus Lipingzhangella isolated from Sambhar Salt Lake.</title>
        <authorList>
            <person name="Jiya N."/>
            <person name="Kajale S."/>
            <person name="Sharma A."/>
        </authorList>
    </citation>
    <scope>NUCLEOTIDE SEQUENCE [LARGE SCALE GENOMIC DNA]</scope>
    <source>
        <strain evidence="3">LS1_29</strain>
    </source>
</reference>
<keyword evidence="3" id="KW-1185">Reference proteome</keyword>
<organism evidence="2 3">
    <name type="scientific">Lipingzhangella rawalii</name>
    <dbReference type="NCBI Taxonomy" id="2055835"/>
    <lineage>
        <taxon>Bacteria</taxon>
        <taxon>Bacillati</taxon>
        <taxon>Actinomycetota</taxon>
        <taxon>Actinomycetes</taxon>
        <taxon>Streptosporangiales</taxon>
        <taxon>Nocardiopsidaceae</taxon>
        <taxon>Lipingzhangella</taxon>
    </lineage>
</organism>
<dbReference type="CDD" id="cd00093">
    <property type="entry name" value="HTH_XRE"/>
    <property type="match status" value="1"/>
</dbReference>
<dbReference type="SUPFAM" id="SSF47413">
    <property type="entry name" value="lambda repressor-like DNA-binding domains"/>
    <property type="match status" value="1"/>
</dbReference>
<dbReference type="RefSeq" id="WP_310914291.1">
    <property type="nucleotide sequence ID" value="NZ_JAVLVT010000027.1"/>
</dbReference>
<dbReference type="InterPro" id="IPR043917">
    <property type="entry name" value="DUF5753"/>
</dbReference>
<feature type="domain" description="HTH cro/C1-type" evidence="1">
    <location>
        <begin position="3"/>
        <end position="58"/>
    </location>
</feature>
<proteinExistence type="predicted"/>
<dbReference type="PROSITE" id="PS50943">
    <property type="entry name" value="HTH_CROC1"/>
    <property type="match status" value="1"/>
</dbReference>
<sequence>MLLRQLREERGMRVNDVDAQLDWSSGKISRMERNEWKLPSVRDMEDLARLYEVDESIREALIALARQARTRGWWVQHKDVLRGSLPDWESGASMIRTYEGMLVPGLLQSPDYAAAILRSGRVLGDDEIRRKVDLRMERQKILDHEEAPRLWAIIDESALRKRIGGEKVIRGQIEHLLTMAERSNIDLSVIYDHSGAHPALGDTFVILDYPDPEDLPLVYIETATEDLIVEDPEAIQYYVQMFGHTYNAGASPDESVSYLESLLK</sequence>
<dbReference type="Pfam" id="PF13560">
    <property type="entry name" value="HTH_31"/>
    <property type="match status" value="1"/>
</dbReference>
<gene>
    <name evidence="2" type="ORF">RIF23_20590</name>
</gene>
<name>A0ABU2HBI1_9ACTN</name>
<evidence type="ECO:0000313" key="2">
    <source>
        <dbReference type="EMBL" id="MDS1272684.1"/>
    </source>
</evidence>
<dbReference type="Pfam" id="PF19054">
    <property type="entry name" value="DUF5753"/>
    <property type="match status" value="1"/>
</dbReference>
<dbReference type="InterPro" id="IPR010982">
    <property type="entry name" value="Lambda_DNA-bd_dom_sf"/>
</dbReference>
<comment type="caution">
    <text evidence="2">The sequence shown here is derived from an EMBL/GenBank/DDBJ whole genome shotgun (WGS) entry which is preliminary data.</text>
</comment>
<dbReference type="SMART" id="SM00530">
    <property type="entry name" value="HTH_XRE"/>
    <property type="match status" value="1"/>
</dbReference>
<dbReference type="Proteomes" id="UP001250214">
    <property type="component" value="Unassembled WGS sequence"/>
</dbReference>